<protein>
    <submittedName>
        <fullName evidence="9">Sigma-70 family RNA polymerase sigma factor</fullName>
    </submittedName>
</protein>
<dbReference type="SUPFAM" id="SSF88946">
    <property type="entry name" value="Sigma2 domain of RNA polymerase sigma factors"/>
    <property type="match status" value="1"/>
</dbReference>
<feature type="domain" description="RNA polymerase sigma-70 region 2" evidence="7">
    <location>
        <begin position="46"/>
        <end position="112"/>
    </location>
</feature>
<evidence type="ECO:0000259" key="7">
    <source>
        <dbReference type="Pfam" id="PF04542"/>
    </source>
</evidence>
<evidence type="ECO:0000256" key="1">
    <source>
        <dbReference type="ARBA" id="ARBA00010641"/>
    </source>
</evidence>
<dbReference type="PANTHER" id="PTHR43133">
    <property type="entry name" value="RNA POLYMERASE ECF-TYPE SIGMA FACTO"/>
    <property type="match status" value="1"/>
</dbReference>
<proteinExistence type="inferred from homology"/>
<name>A0A5M6ZPJ1_9PROT</name>
<dbReference type="SUPFAM" id="SSF88659">
    <property type="entry name" value="Sigma3 and sigma4 domains of RNA polymerase sigma factors"/>
    <property type="match status" value="1"/>
</dbReference>
<feature type="compositionally biased region" description="Low complexity" evidence="6">
    <location>
        <begin position="11"/>
        <end position="21"/>
    </location>
</feature>
<dbReference type="InterPro" id="IPR007627">
    <property type="entry name" value="RNA_pol_sigma70_r2"/>
</dbReference>
<feature type="region of interest" description="Disordered" evidence="6">
    <location>
        <begin position="112"/>
        <end position="139"/>
    </location>
</feature>
<dbReference type="InterPro" id="IPR036388">
    <property type="entry name" value="WH-like_DNA-bd_sf"/>
</dbReference>
<dbReference type="Proteomes" id="UP000325122">
    <property type="component" value="Unassembled WGS sequence"/>
</dbReference>
<reference evidence="9 10" key="1">
    <citation type="submission" date="2019-09" db="EMBL/GenBank/DDBJ databases">
        <authorList>
            <person name="Kevbrin V."/>
            <person name="Grouzdev D.S."/>
        </authorList>
    </citation>
    <scope>NUCLEOTIDE SEQUENCE [LARGE SCALE GENOMIC DNA]</scope>
    <source>
        <strain evidence="9 10">G-192</strain>
    </source>
</reference>
<evidence type="ECO:0000313" key="9">
    <source>
        <dbReference type="EMBL" id="KAA5805158.1"/>
    </source>
</evidence>
<keyword evidence="5" id="KW-0804">Transcription</keyword>
<dbReference type="InterPro" id="IPR039425">
    <property type="entry name" value="RNA_pol_sigma-70-like"/>
</dbReference>
<keyword evidence="3" id="KW-0731">Sigma factor</keyword>
<evidence type="ECO:0000313" key="10">
    <source>
        <dbReference type="Proteomes" id="UP000325122"/>
    </source>
</evidence>
<dbReference type="PANTHER" id="PTHR43133:SF8">
    <property type="entry name" value="RNA POLYMERASE SIGMA FACTOR HI_1459-RELATED"/>
    <property type="match status" value="1"/>
</dbReference>
<gene>
    <name evidence="9" type="ORF">F1654_04005</name>
</gene>
<keyword evidence="4" id="KW-0238">DNA-binding</keyword>
<keyword evidence="10" id="KW-1185">Reference proteome</keyword>
<evidence type="ECO:0000256" key="5">
    <source>
        <dbReference type="ARBA" id="ARBA00023163"/>
    </source>
</evidence>
<comment type="similarity">
    <text evidence="1">Belongs to the sigma-70 factor family. ECF subfamily.</text>
</comment>
<evidence type="ECO:0000259" key="8">
    <source>
        <dbReference type="Pfam" id="PF08281"/>
    </source>
</evidence>
<accession>A0A5M6ZPJ1</accession>
<dbReference type="EMBL" id="VWOJ01000001">
    <property type="protein sequence ID" value="KAA5805158.1"/>
    <property type="molecule type" value="Genomic_DNA"/>
</dbReference>
<dbReference type="GO" id="GO:0003677">
    <property type="term" value="F:DNA binding"/>
    <property type="evidence" value="ECO:0007669"/>
    <property type="project" value="UniProtKB-KW"/>
</dbReference>
<dbReference type="Gene3D" id="1.10.10.10">
    <property type="entry name" value="Winged helix-like DNA-binding domain superfamily/Winged helix DNA-binding domain"/>
    <property type="match status" value="1"/>
</dbReference>
<dbReference type="InterPro" id="IPR013249">
    <property type="entry name" value="RNA_pol_sigma70_r4_t2"/>
</dbReference>
<feature type="domain" description="RNA polymerase sigma factor 70 region 4 type 2" evidence="8">
    <location>
        <begin position="142"/>
        <end position="192"/>
    </location>
</feature>
<dbReference type="InterPro" id="IPR014284">
    <property type="entry name" value="RNA_pol_sigma-70_dom"/>
</dbReference>
<keyword evidence="2" id="KW-0805">Transcription regulation</keyword>
<sequence>MMRPALRLISGRPGPQAGAGGMQAAADRALAEGVARGEREAVAALTRRCLPMVHALSFRLLGDSSEAEDAAQDVFVKVWRKIGSYDPGRAKLETWVARIAINTCHDRLRKRRERPLAGDVMPEREDPAPGADQTLAAGQSAEQVRQAIAALPERQRMALELRHFQDMSQAEAAACLEISEEALESLLARARRGLKAALLDEAEGMIRTLSEGRGGEA</sequence>
<feature type="region of interest" description="Disordered" evidence="6">
    <location>
        <begin position="1"/>
        <end position="21"/>
    </location>
</feature>
<evidence type="ECO:0000256" key="6">
    <source>
        <dbReference type="SAM" id="MobiDB-lite"/>
    </source>
</evidence>
<dbReference type="Gene3D" id="1.10.1740.10">
    <property type="match status" value="1"/>
</dbReference>
<dbReference type="Pfam" id="PF04542">
    <property type="entry name" value="Sigma70_r2"/>
    <property type="match status" value="1"/>
</dbReference>
<comment type="caution">
    <text evidence="9">The sequence shown here is derived from an EMBL/GenBank/DDBJ whole genome shotgun (WGS) entry which is preliminary data.</text>
</comment>
<evidence type="ECO:0000256" key="4">
    <source>
        <dbReference type="ARBA" id="ARBA00023125"/>
    </source>
</evidence>
<dbReference type="RefSeq" id="WP_150022189.1">
    <property type="nucleotide sequence ID" value="NZ_VWOJ01000001.1"/>
</dbReference>
<dbReference type="GO" id="GO:0006352">
    <property type="term" value="P:DNA-templated transcription initiation"/>
    <property type="evidence" value="ECO:0007669"/>
    <property type="project" value="InterPro"/>
</dbReference>
<dbReference type="InterPro" id="IPR013325">
    <property type="entry name" value="RNA_pol_sigma_r2"/>
</dbReference>
<evidence type="ECO:0000256" key="3">
    <source>
        <dbReference type="ARBA" id="ARBA00023082"/>
    </source>
</evidence>
<evidence type="ECO:0000256" key="2">
    <source>
        <dbReference type="ARBA" id="ARBA00023015"/>
    </source>
</evidence>
<dbReference type="InterPro" id="IPR013324">
    <property type="entry name" value="RNA_pol_sigma_r3/r4-like"/>
</dbReference>
<dbReference type="CDD" id="cd06171">
    <property type="entry name" value="Sigma70_r4"/>
    <property type="match status" value="1"/>
</dbReference>
<dbReference type="GO" id="GO:0016987">
    <property type="term" value="F:sigma factor activity"/>
    <property type="evidence" value="ECO:0007669"/>
    <property type="project" value="UniProtKB-KW"/>
</dbReference>
<dbReference type="Pfam" id="PF08281">
    <property type="entry name" value="Sigma70_r4_2"/>
    <property type="match status" value="1"/>
</dbReference>
<dbReference type="AlphaFoldDB" id="A0A5M6ZPJ1"/>
<organism evidence="9 10">
    <name type="scientific">Alkalicaulis satelles</name>
    <dbReference type="NCBI Taxonomy" id="2609175"/>
    <lineage>
        <taxon>Bacteria</taxon>
        <taxon>Pseudomonadati</taxon>
        <taxon>Pseudomonadota</taxon>
        <taxon>Alphaproteobacteria</taxon>
        <taxon>Maricaulales</taxon>
        <taxon>Maricaulaceae</taxon>
        <taxon>Alkalicaulis</taxon>
    </lineage>
</organism>
<dbReference type="NCBIfam" id="TIGR02937">
    <property type="entry name" value="sigma70-ECF"/>
    <property type="match status" value="1"/>
</dbReference>